<dbReference type="Proteomes" id="UP000311919">
    <property type="component" value="Unassembled WGS sequence"/>
</dbReference>
<proteinExistence type="predicted"/>
<reference evidence="1 2" key="1">
    <citation type="submission" date="2019-03" db="EMBL/GenBank/DDBJ databases">
        <title>An improved genome assembly of the fluke Schistosoma japonicum.</title>
        <authorList>
            <person name="Hu W."/>
            <person name="Luo F."/>
            <person name="Yin M."/>
            <person name="Mo X."/>
            <person name="Sun C."/>
            <person name="Wu Q."/>
            <person name="Zhu B."/>
            <person name="Xiang M."/>
            <person name="Wang J."/>
            <person name="Wang Y."/>
            <person name="Zhang T."/>
            <person name="Xu B."/>
            <person name="Zheng H."/>
            <person name="Feng Z."/>
        </authorList>
    </citation>
    <scope>NUCLEOTIDE SEQUENCE [LARGE SCALE GENOMIC DNA]</scope>
    <source>
        <strain evidence="1">HuSjv2</strain>
        <tissue evidence="1">Worms</tissue>
    </source>
</reference>
<name>A0A4Z2DK22_SCHJA</name>
<protein>
    <submittedName>
        <fullName evidence="1">Pol polyprotein</fullName>
    </submittedName>
</protein>
<evidence type="ECO:0000313" key="2">
    <source>
        <dbReference type="Proteomes" id="UP000311919"/>
    </source>
</evidence>
<dbReference type="PANTHER" id="PTHR47331">
    <property type="entry name" value="PHD-TYPE DOMAIN-CONTAINING PROTEIN"/>
    <property type="match status" value="1"/>
</dbReference>
<organism evidence="1 2">
    <name type="scientific">Schistosoma japonicum</name>
    <name type="common">Blood fluke</name>
    <dbReference type="NCBI Taxonomy" id="6182"/>
    <lineage>
        <taxon>Eukaryota</taxon>
        <taxon>Metazoa</taxon>
        <taxon>Spiralia</taxon>
        <taxon>Lophotrochozoa</taxon>
        <taxon>Platyhelminthes</taxon>
        <taxon>Trematoda</taxon>
        <taxon>Digenea</taxon>
        <taxon>Strigeidida</taxon>
        <taxon>Schistosomatoidea</taxon>
        <taxon>Schistosomatidae</taxon>
        <taxon>Schistosoma</taxon>
    </lineage>
</organism>
<accession>A0A4Z2DK22</accession>
<dbReference type="STRING" id="6182.A0A4Z2DK22"/>
<dbReference type="PANTHER" id="PTHR47331:SF1">
    <property type="entry name" value="GAG-LIKE PROTEIN"/>
    <property type="match status" value="1"/>
</dbReference>
<dbReference type="AlphaFoldDB" id="A0A4Z2DK22"/>
<keyword evidence="2" id="KW-1185">Reference proteome</keyword>
<feature type="non-terminal residue" evidence="1">
    <location>
        <position position="220"/>
    </location>
</feature>
<evidence type="ECO:0000313" key="1">
    <source>
        <dbReference type="EMBL" id="TNN16757.1"/>
    </source>
</evidence>
<dbReference type="OrthoDB" id="5983986at2759"/>
<gene>
    <name evidence="1" type="ORF">EWB00_000130</name>
</gene>
<sequence length="220" mass="25898">FISRSEENARGITPCDNGMLSHLSSLFDPLVDRTLRRYEVIMYIRSKVSNKVDLRFLFWKGQSSTYKDCYYSSFELSAASMAIKIYSGVREELFLFKTTFWTDSMTVIYYLRNESNRYSCFMVNTVALIREVTDKDQWRHVPSRLNPEWLSGPFFLKEPEDNWPNREEPTVYETSLEYVKYLKVMYGGGHYNSSNEGRLTIAELRSAETVIVKAKLWKAW</sequence>
<comment type="caution">
    <text evidence="1">The sequence shown here is derived from an EMBL/GenBank/DDBJ whole genome shotgun (WGS) entry which is preliminary data.</text>
</comment>
<feature type="non-terminal residue" evidence="1">
    <location>
        <position position="1"/>
    </location>
</feature>
<dbReference type="EMBL" id="SKCS01000105">
    <property type="protein sequence ID" value="TNN16757.1"/>
    <property type="molecule type" value="Genomic_DNA"/>
</dbReference>